<gene>
    <name evidence="2" type="ORF">DFQ00_10587</name>
</gene>
<accession>A0A2V4VK08</accession>
<evidence type="ECO:0000313" key="3">
    <source>
        <dbReference type="Proteomes" id="UP000247790"/>
    </source>
</evidence>
<evidence type="ECO:0000256" key="1">
    <source>
        <dbReference type="SAM" id="Phobius"/>
    </source>
</evidence>
<feature type="transmembrane region" description="Helical" evidence="1">
    <location>
        <begin position="6"/>
        <end position="26"/>
    </location>
</feature>
<keyword evidence="1" id="KW-1133">Transmembrane helix</keyword>
<reference evidence="2 3" key="1">
    <citation type="submission" date="2018-06" db="EMBL/GenBank/DDBJ databases">
        <title>Genomic Encyclopedia of Type Strains, Phase III (KMG-III): the genomes of soil and plant-associated and newly described type strains.</title>
        <authorList>
            <person name="Whitman W."/>
        </authorList>
    </citation>
    <scope>NUCLEOTIDE SEQUENCE [LARGE SCALE GENOMIC DNA]</scope>
    <source>
        <strain evidence="2 3">CECT 7022</strain>
    </source>
</reference>
<proteinExistence type="predicted"/>
<comment type="caution">
    <text evidence="2">The sequence shown here is derived from an EMBL/GenBank/DDBJ whole genome shotgun (WGS) entry which is preliminary data.</text>
</comment>
<evidence type="ECO:0000313" key="2">
    <source>
        <dbReference type="EMBL" id="PYE49584.1"/>
    </source>
</evidence>
<dbReference type="Proteomes" id="UP000247790">
    <property type="component" value="Unassembled WGS sequence"/>
</dbReference>
<protein>
    <submittedName>
        <fullName evidence="2">Uncharacterized protein</fullName>
    </submittedName>
</protein>
<organism evidence="2 3">
    <name type="scientific">Paenibacillus barcinonensis</name>
    <dbReference type="NCBI Taxonomy" id="198119"/>
    <lineage>
        <taxon>Bacteria</taxon>
        <taxon>Bacillati</taxon>
        <taxon>Bacillota</taxon>
        <taxon>Bacilli</taxon>
        <taxon>Bacillales</taxon>
        <taxon>Paenibacillaceae</taxon>
        <taxon>Paenibacillus</taxon>
    </lineage>
</organism>
<sequence length="33" mass="4160">MLLLDHTIMLFYVLYMIWIIAMKFLVYQGFYRI</sequence>
<dbReference type="AlphaFoldDB" id="A0A2V4VK08"/>
<name>A0A2V4VK08_PAEBA</name>
<dbReference type="EMBL" id="QJSW01000005">
    <property type="protein sequence ID" value="PYE49584.1"/>
    <property type="molecule type" value="Genomic_DNA"/>
</dbReference>
<keyword evidence="1" id="KW-0812">Transmembrane</keyword>
<keyword evidence="1" id="KW-0472">Membrane</keyword>